<name>A0A1C3W3T8_9HYPH</name>
<feature type="domain" description="DUF3592" evidence="2">
    <location>
        <begin position="71"/>
        <end position="135"/>
    </location>
</feature>
<evidence type="ECO:0000313" key="3">
    <source>
        <dbReference type="EMBL" id="SCB34424.1"/>
    </source>
</evidence>
<keyword evidence="1" id="KW-0472">Membrane</keyword>
<accession>A0A1C3W3T8</accession>
<keyword evidence="1" id="KW-0812">Transmembrane</keyword>
<dbReference type="Pfam" id="PF12158">
    <property type="entry name" value="DUF3592"/>
    <property type="match status" value="1"/>
</dbReference>
<evidence type="ECO:0000259" key="2">
    <source>
        <dbReference type="Pfam" id="PF12158"/>
    </source>
</evidence>
<dbReference type="Proteomes" id="UP000199101">
    <property type="component" value="Unassembled WGS sequence"/>
</dbReference>
<dbReference type="AlphaFoldDB" id="A0A1C3W3T8"/>
<feature type="transmembrane region" description="Helical" evidence="1">
    <location>
        <begin position="20"/>
        <end position="41"/>
    </location>
</feature>
<evidence type="ECO:0000256" key="1">
    <source>
        <dbReference type="SAM" id="Phobius"/>
    </source>
</evidence>
<organism evidence="3 4">
    <name type="scientific">Rhizobium multihospitium</name>
    <dbReference type="NCBI Taxonomy" id="410764"/>
    <lineage>
        <taxon>Bacteria</taxon>
        <taxon>Pseudomonadati</taxon>
        <taxon>Pseudomonadota</taxon>
        <taxon>Alphaproteobacteria</taxon>
        <taxon>Hyphomicrobiales</taxon>
        <taxon>Rhizobiaceae</taxon>
        <taxon>Rhizobium/Agrobacterium group</taxon>
        <taxon>Rhizobium</taxon>
    </lineage>
</organism>
<dbReference type="STRING" id="410764.GA0061103_4769"/>
<protein>
    <recommendedName>
        <fullName evidence="2">DUF3592 domain-containing protein</fullName>
    </recommendedName>
</protein>
<dbReference type="EMBL" id="FMAG01000004">
    <property type="protein sequence ID" value="SCB34424.1"/>
    <property type="molecule type" value="Genomic_DNA"/>
</dbReference>
<proteinExistence type="predicted"/>
<keyword evidence="1" id="KW-1133">Transmembrane helix</keyword>
<sequence>MIRSSRHAPKAGTKRFQKFAFITAFAILTAVSALLDCRFVWRAVRAGVNREKTIGVVVALDRRVEIATMQKASVMNRGSDIVTSYAPIVVFHGDDGMSYQVKGGVYSSYNQARIGDQIPVYYRRDDPHDAIIASFQEIWLPVIVGSGMAAAFALALFGTIWLTRERPAQGEAAPRP</sequence>
<dbReference type="OrthoDB" id="7848349at2"/>
<keyword evidence="4" id="KW-1185">Reference proteome</keyword>
<dbReference type="InterPro" id="IPR021994">
    <property type="entry name" value="DUF3592"/>
</dbReference>
<reference evidence="4" key="1">
    <citation type="submission" date="2016-08" db="EMBL/GenBank/DDBJ databases">
        <authorList>
            <person name="Varghese N."/>
            <person name="Submissions Spin"/>
        </authorList>
    </citation>
    <scope>NUCLEOTIDE SEQUENCE [LARGE SCALE GENOMIC DNA]</scope>
    <source>
        <strain evidence="4">HAMBI 2975</strain>
    </source>
</reference>
<gene>
    <name evidence="3" type="ORF">GA0061103_4769</name>
</gene>
<feature type="transmembrane region" description="Helical" evidence="1">
    <location>
        <begin position="138"/>
        <end position="162"/>
    </location>
</feature>
<evidence type="ECO:0000313" key="4">
    <source>
        <dbReference type="Proteomes" id="UP000199101"/>
    </source>
</evidence>